<organism evidence="2">
    <name type="scientific">Poeciliopsis prolifica</name>
    <name type="common">blackstripe livebearer</name>
    <dbReference type="NCBI Taxonomy" id="188132"/>
    <lineage>
        <taxon>Eukaryota</taxon>
        <taxon>Metazoa</taxon>
        <taxon>Chordata</taxon>
        <taxon>Craniata</taxon>
        <taxon>Vertebrata</taxon>
        <taxon>Euteleostomi</taxon>
        <taxon>Actinopterygii</taxon>
        <taxon>Neopterygii</taxon>
        <taxon>Teleostei</taxon>
        <taxon>Neoteleostei</taxon>
        <taxon>Acanthomorphata</taxon>
        <taxon>Ovalentaria</taxon>
        <taxon>Atherinomorphae</taxon>
        <taxon>Cyprinodontiformes</taxon>
        <taxon>Poeciliidae</taxon>
        <taxon>Poeciliinae</taxon>
        <taxon>Poeciliopsis</taxon>
    </lineage>
</organism>
<feature type="region of interest" description="Disordered" evidence="1">
    <location>
        <begin position="1"/>
        <end position="139"/>
    </location>
</feature>
<name>A0A0S7EV43_9TELE</name>
<feature type="non-terminal residue" evidence="2">
    <location>
        <position position="1"/>
    </location>
</feature>
<accession>A0A0S7EV43</accession>
<feature type="compositionally biased region" description="Basic and acidic residues" evidence="1">
    <location>
        <begin position="56"/>
        <end position="67"/>
    </location>
</feature>
<reference evidence="2" key="1">
    <citation type="submission" date="2014-12" db="EMBL/GenBank/DDBJ databases">
        <title>Parallel Evolution in Life History Adaptation Evident in the Tissue-Specific Poeciliopsis prolifica transcriptome.</title>
        <authorList>
            <person name="Jue N.K."/>
            <person name="Foley R.J."/>
            <person name="Obergfell C."/>
            <person name="Reznick D.N."/>
            <person name="O'Neill R.J."/>
            <person name="O'Neill M.J."/>
        </authorList>
    </citation>
    <scope>NUCLEOTIDE SEQUENCE</scope>
</reference>
<feature type="non-terminal residue" evidence="2">
    <location>
        <position position="139"/>
    </location>
</feature>
<dbReference type="EMBL" id="GBYX01475667">
    <property type="protein sequence ID" value="JAO06009.1"/>
    <property type="molecule type" value="Transcribed_RNA"/>
</dbReference>
<feature type="compositionally biased region" description="Basic and acidic residues" evidence="1">
    <location>
        <begin position="16"/>
        <end position="44"/>
    </location>
</feature>
<protein>
    <submittedName>
        <fullName evidence="2">PPUP8187</fullName>
    </submittedName>
</protein>
<evidence type="ECO:0000313" key="2">
    <source>
        <dbReference type="EMBL" id="JAO06009.1"/>
    </source>
</evidence>
<proteinExistence type="predicted"/>
<feature type="compositionally biased region" description="Basic residues" evidence="1">
    <location>
        <begin position="1"/>
        <end position="15"/>
    </location>
</feature>
<gene>
    <name evidence="2" type="primary">PPUP8187</name>
</gene>
<dbReference type="AlphaFoldDB" id="A0A0S7EV43"/>
<evidence type="ECO:0000256" key="1">
    <source>
        <dbReference type="SAM" id="MobiDB-lite"/>
    </source>
</evidence>
<sequence length="139" mass="15754">QRRRRRQPRRLQRVRGQRDKMAVPVEAHRNVERQREQEKGHDPAFVDDVAVGEQRGAAEERHGEGRRQQAARRQLPHFGAVLQNGWAAQSPRPPEEERLGGEGAGRQTPHRLHVTAGNQLDSGDGDPDGQRFGNRTLQS</sequence>